<dbReference type="SMART" id="SM00479">
    <property type="entry name" value="EXOIII"/>
    <property type="match status" value="1"/>
</dbReference>
<evidence type="ECO:0000259" key="4">
    <source>
        <dbReference type="SMART" id="SM00479"/>
    </source>
</evidence>
<keyword evidence="6" id="KW-1185">Reference proteome</keyword>
<dbReference type="RefSeq" id="WP_166698791.1">
    <property type="nucleotide sequence ID" value="NZ_JAAQTL010000001.1"/>
</dbReference>
<protein>
    <submittedName>
        <fullName evidence="5">3'-5' exonuclease</fullName>
    </submittedName>
</protein>
<dbReference type="EMBL" id="JAAQTL010000001">
    <property type="protein sequence ID" value="NID15013.1"/>
    <property type="molecule type" value="Genomic_DNA"/>
</dbReference>
<comment type="caution">
    <text evidence="5">The sequence shown here is derived from an EMBL/GenBank/DDBJ whole genome shotgun (WGS) entry which is preliminary data.</text>
</comment>
<proteinExistence type="predicted"/>
<dbReference type="Proteomes" id="UP000518878">
    <property type="component" value="Unassembled WGS sequence"/>
</dbReference>
<gene>
    <name evidence="5" type="ORF">HBF32_05965</name>
</gene>
<evidence type="ECO:0000313" key="6">
    <source>
        <dbReference type="Proteomes" id="UP000518878"/>
    </source>
</evidence>
<dbReference type="Pfam" id="PF00929">
    <property type="entry name" value="RNase_T"/>
    <property type="match status" value="1"/>
</dbReference>
<keyword evidence="1" id="KW-0540">Nuclease</keyword>
<dbReference type="InterPro" id="IPR012337">
    <property type="entry name" value="RNaseH-like_sf"/>
</dbReference>
<keyword evidence="2" id="KW-0378">Hydrolase</keyword>
<sequence length="210" mass="23205">MRVLVYDTETTGLPDWKQPSESEHQPHIVELAALLFDTNTRELIAKQHTLIKPDGWIIPDDVAAIHGITTERAATEGIPEAEALAGFLDLHAMTDLRVAHNESFDARLMRICIKRFAAGDTQEARDLIADAFKAAPAYCTCNSAKPIMKLPATEAMRRNGKGHWFKPPNLQEAHQHFLGQTFEGAHSALEDAHACARVYFAIQALTRAAA</sequence>
<dbReference type="InterPro" id="IPR036397">
    <property type="entry name" value="RNaseH_sf"/>
</dbReference>
<dbReference type="CDD" id="cd06127">
    <property type="entry name" value="DEDDh"/>
    <property type="match status" value="1"/>
</dbReference>
<dbReference type="GO" id="GO:0008408">
    <property type="term" value="F:3'-5' exonuclease activity"/>
    <property type="evidence" value="ECO:0007669"/>
    <property type="project" value="TreeGrafter"/>
</dbReference>
<reference evidence="5 6" key="1">
    <citation type="journal article" date="2006" name="Int. J. Syst. Evol. Microbiol.">
        <title>Dyella yeojuensis sp. nov., isolated from greenhouse soil in Korea.</title>
        <authorList>
            <person name="Kim B.Y."/>
            <person name="Weon H.Y."/>
            <person name="Lee K.H."/>
            <person name="Seok S.J."/>
            <person name="Kwon S.W."/>
            <person name="Go S.J."/>
            <person name="Stackebrandt E."/>
        </authorList>
    </citation>
    <scope>NUCLEOTIDE SEQUENCE [LARGE SCALE GENOMIC DNA]</scope>
    <source>
        <strain evidence="5 6">DSM 17673</strain>
    </source>
</reference>
<dbReference type="SUPFAM" id="SSF53098">
    <property type="entry name" value="Ribonuclease H-like"/>
    <property type="match status" value="1"/>
</dbReference>
<dbReference type="PANTHER" id="PTHR30231">
    <property type="entry name" value="DNA POLYMERASE III SUBUNIT EPSILON"/>
    <property type="match status" value="1"/>
</dbReference>
<keyword evidence="3 5" id="KW-0269">Exonuclease</keyword>
<organism evidence="5 6">
    <name type="scientific">Luteibacter yeojuensis</name>
    <dbReference type="NCBI Taxonomy" id="345309"/>
    <lineage>
        <taxon>Bacteria</taxon>
        <taxon>Pseudomonadati</taxon>
        <taxon>Pseudomonadota</taxon>
        <taxon>Gammaproteobacteria</taxon>
        <taxon>Lysobacterales</taxon>
        <taxon>Rhodanobacteraceae</taxon>
        <taxon>Luteibacter</taxon>
    </lineage>
</organism>
<dbReference type="PANTHER" id="PTHR30231:SF4">
    <property type="entry name" value="PROTEIN NEN2"/>
    <property type="match status" value="1"/>
</dbReference>
<evidence type="ECO:0000256" key="2">
    <source>
        <dbReference type="ARBA" id="ARBA00022801"/>
    </source>
</evidence>
<dbReference type="GO" id="GO:0003676">
    <property type="term" value="F:nucleic acid binding"/>
    <property type="evidence" value="ECO:0007669"/>
    <property type="project" value="InterPro"/>
</dbReference>
<name>A0A7X5QT89_9GAMM</name>
<evidence type="ECO:0000313" key="5">
    <source>
        <dbReference type="EMBL" id="NID15013.1"/>
    </source>
</evidence>
<dbReference type="GO" id="GO:0006259">
    <property type="term" value="P:DNA metabolic process"/>
    <property type="evidence" value="ECO:0007669"/>
    <property type="project" value="UniProtKB-ARBA"/>
</dbReference>
<feature type="domain" description="Exonuclease" evidence="4">
    <location>
        <begin position="2"/>
        <end position="208"/>
    </location>
</feature>
<dbReference type="Gene3D" id="3.30.420.10">
    <property type="entry name" value="Ribonuclease H-like superfamily/Ribonuclease H"/>
    <property type="match status" value="1"/>
</dbReference>
<accession>A0A7X5QT89</accession>
<evidence type="ECO:0000256" key="1">
    <source>
        <dbReference type="ARBA" id="ARBA00022722"/>
    </source>
</evidence>
<dbReference type="AlphaFoldDB" id="A0A7X5QT89"/>
<evidence type="ECO:0000256" key="3">
    <source>
        <dbReference type="ARBA" id="ARBA00022839"/>
    </source>
</evidence>
<dbReference type="InterPro" id="IPR013520">
    <property type="entry name" value="Ribonucl_H"/>
</dbReference>